<evidence type="ECO:0000313" key="2">
    <source>
        <dbReference type="Proteomes" id="UP001327027"/>
    </source>
</evidence>
<comment type="caution">
    <text evidence="1">The sequence shown here is derived from an EMBL/GenBank/DDBJ whole genome shotgun (WGS) entry which is preliminary data.</text>
</comment>
<name>A0ABU5ZUN1_9FLAO</name>
<dbReference type="RefSeq" id="WP_324179821.1">
    <property type="nucleotide sequence ID" value="NZ_BAABAW010000007.1"/>
</dbReference>
<dbReference type="InterPro" id="IPR036567">
    <property type="entry name" value="RHF-like"/>
</dbReference>
<dbReference type="InterPro" id="IPR003489">
    <property type="entry name" value="RHF/RaiA"/>
</dbReference>
<dbReference type="Gene3D" id="3.30.160.100">
    <property type="entry name" value="Ribosome hibernation promotion factor-like"/>
    <property type="match status" value="1"/>
</dbReference>
<accession>A0ABU5ZUN1</accession>
<dbReference type="SUPFAM" id="SSF69754">
    <property type="entry name" value="Ribosome binding protein Y (YfiA homologue)"/>
    <property type="match status" value="1"/>
</dbReference>
<dbReference type="Proteomes" id="UP001327027">
    <property type="component" value="Unassembled WGS sequence"/>
</dbReference>
<keyword evidence="2" id="KW-1185">Reference proteome</keyword>
<organism evidence="1 2">
    <name type="scientific">Aquimarina gracilis</name>
    <dbReference type="NCBI Taxonomy" id="874422"/>
    <lineage>
        <taxon>Bacteria</taxon>
        <taxon>Pseudomonadati</taxon>
        <taxon>Bacteroidota</taxon>
        <taxon>Flavobacteriia</taxon>
        <taxon>Flavobacteriales</taxon>
        <taxon>Flavobacteriaceae</taxon>
        <taxon>Aquimarina</taxon>
    </lineage>
</organism>
<protein>
    <submittedName>
        <fullName evidence="1">HPF/RaiA family ribosome-associated protein</fullName>
    </submittedName>
</protein>
<proteinExistence type="predicted"/>
<reference evidence="1 2" key="1">
    <citation type="journal article" date="2013" name="Int. J. Syst. Evol. Microbiol.">
        <title>Aquimarina gracilis sp. nov., isolated from the gut microflora of a mussel, Mytilus coruscus, and emended description of Aquimarina spongiae.</title>
        <authorList>
            <person name="Park S.C."/>
            <person name="Choe H.N."/>
            <person name="Baik K.S."/>
            <person name="Seong C.N."/>
        </authorList>
    </citation>
    <scope>NUCLEOTIDE SEQUENCE [LARGE SCALE GENOMIC DNA]</scope>
    <source>
        <strain evidence="1 2">PSC32</strain>
    </source>
</reference>
<evidence type="ECO:0000313" key="1">
    <source>
        <dbReference type="EMBL" id="MEB3345792.1"/>
    </source>
</evidence>
<gene>
    <name evidence="1" type="ORF">U6A24_09985</name>
</gene>
<dbReference type="EMBL" id="JAYKLX010000004">
    <property type="protein sequence ID" value="MEB3345792.1"/>
    <property type="molecule type" value="Genomic_DNA"/>
</dbReference>
<dbReference type="Pfam" id="PF02482">
    <property type="entry name" value="Ribosomal_S30AE"/>
    <property type="match status" value="1"/>
</dbReference>
<sequence>MKTIFEYTNVSASTRLESFTIKKLEKIFKQYPFVIRSDIFFRKENKSDQKGHICGIQLSAPGPRIYASSDEKTFEGAISNTIDDLIDQLQKRKMKLYKSSQIKAFNKD</sequence>